<protein>
    <submittedName>
        <fullName evidence="2">Uncharacterized protein</fullName>
    </submittedName>
</protein>
<dbReference type="Gramene" id="MELO3C030000.2.1">
    <property type="protein sequence ID" value="MELO3C030000.2.1"/>
    <property type="gene ID" value="MELO3C030000.2"/>
</dbReference>
<feature type="compositionally biased region" description="Basic residues" evidence="1">
    <location>
        <begin position="97"/>
        <end position="115"/>
    </location>
</feature>
<accession>A0A9I9E7T3</accession>
<sequence length="115" mass="13437">MRLLTPHFINHINLTLAPLIPFHQEHESFLLPSLLRFILTSILRLSYCDVHSTTTSRKFPNSILSCCIECPHKAIHIMHTPHKHCSLDRKNKTNGLHNHHNKHKEGNHFHFSNKN</sequence>
<reference evidence="2" key="1">
    <citation type="submission" date="2023-03" db="UniProtKB">
        <authorList>
            <consortium name="EnsemblPlants"/>
        </authorList>
    </citation>
    <scope>IDENTIFICATION</scope>
</reference>
<feature type="region of interest" description="Disordered" evidence="1">
    <location>
        <begin position="92"/>
        <end position="115"/>
    </location>
</feature>
<name>A0A9I9E7T3_CUCME</name>
<dbReference type="EnsemblPlants" id="MELO3C030000.2.1">
    <property type="protein sequence ID" value="MELO3C030000.2.1"/>
    <property type="gene ID" value="MELO3C030000.2"/>
</dbReference>
<dbReference type="AlphaFoldDB" id="A0A9I9E7T3"/>
<evidence type="ECO:0000256" key="1">
    <source>
        <dbReference type="SAM" id="MobiDB-lite"/>
    </source>
</evidence>
<evidence type="ECO:0000313" key="2">
    <source>
        <dbReference type="EnsemblPlants" id="MELO3C030000.2.1"/>
    </source>
</evidence>
<organism evidence="2">
    <name type="scientific">Cucumis melo</name>
    <name type="common">Muskmelon</name>
    <dbReference type="NCBI Taxonomy" id="3656"/>
    <lineage>
        <taxon>Eukaryota</taxon>
        <taxon>Viridiplantae</taxon>
        <taxon>Streptophyta</taxon>
        <taxon>Embryophyta</taxon>
        <taxon>Tracheophyta</taxon>
        <taxon>Spermatophyta</taxon>
        <taxon>Magnoliopsida</taxon>
        <taxon>eudicotyledons</taxon>
        <taxon>Gunneridae</taxon>
        <taxon>Pentapetalae</taxon>
        <taxon>rosids</taxon>
        <taxon>fabids</taxon>
        <taxon>Cucurbitales</taxon>
        <taxon>Cucurbitaceae</taxon>
        <taxon>Benincaseae</taxon>
        <taxon>Cucumis</taxon>
    </lineage>
</organism>
<proteinExistence type="predicted"/>